<dbReference type="PRINTS" id="PR00455">
    <property type="entry name" value="HTHTETR"/>
</dbReference>
<protein>
    <submittedName>
        <fullName evidence="6">Transcriptional regulator, TetR family</fullName>
    </submittedName>
</protein>
<keyword evidence="7" id="KW-1185">Reference proteome</keyword>
<keyword evidence="3" id="KW-0804">Transcription</keyword>
<gene>
    <name evidence="6" type="ORF">SAMN05216377_10679</name>
</gene>
<dbReference type="SUPFAM" id="SSF48498">
    <property type="entry name" value="Tetracyclin repressor-like, C-terminal domain"/>
    <property type="match status" value="1"/>
</dbReference>
<evidence type="ECO:0000313" key="6">
    <source>
        <dbReference type="EMBL" id="SDF66679.1"/>
    </source>
</evidence>
<dbReference type="Pfam" id="PF00440">
    <property type="entry name" value="TetR_N"/>
    <property type="match status" value="1"/>
</dbReference>
<keyword evidence="2 4" id="KW-0238">DNA-binding</keyword>
<sequence length="209" mass="22253">MGDVNARSPAALVADTGRGNEAAILNAALAAFGAQGFNGASMREIAKGAGTSLSNLYNYFPSKSHLLAEVLRHANDELHARLTRAVRDAGDDASSRMREAVRAYVGYVVDQQLAMLVSTAEVRYLQGPERERLVAGRDATEAVFAAIVEQGAGSGEFRTPYAADAARAILSTVSAIALWYRADGRLSRGQLAEQHARYALALLEAPLPH</sequence>
<accession>A0A1G7N004</accession>
<dbReference type="InterPro" id="IPR050109">
    <property type="entry name" value="HTH-type_TetR-like_transc_reg"/>
</dbReference>
<dbReference type="PANTHER" id="PTHR30055:SF240">
    <property type="entry name" value="HTH-TYPE TRANSCRIPTIONAL REGULATOR ACRR"/>
    <property type="match status" value="1"/>
</dbReference>
<dbReference type="Proteomes" id="UP000198967">
    <property type="component" value="Unassembled WGS sequence"/>
</dbReference>
<dbReference type="InterPro" id="IPR041490">
    <property type="entry name" value="KstR2_TetR_C"/>
</dbReference>
<dbReference type="STRING" id="366584.SAMN05216377_10679"/>
<dbReference type="PROSITE" id="PS50977">
    <property type="entry name" value="HTH_TETR_2"/>
    <property type="match status" value="1"/>
</dbReference>
<evidence type="ECO:0000256" key="4">
    <source>
        <dbReference type="PROSITE-ProRule" id="PRU00335"/>
    </source>
</evidence>
<dbReference type="InterPro" id="IPR009057">
    <property type="entry name" value="Homeodomain-like_sf"/>
</dbReference>
<dbReference type="PANTHER" id="PTHR30055">
    <property type="entry name" value="HTH-TYPE TRANSCRIPTIONAL REGULATOR RUTR"/>
    <property type="match status" value="1"/>
</dbReference>
<evidence type="ECO:0000256" key="2">
    <source>
        <dbReference type="ARBA" id="ARBA00023125"/>
    </source>
</evidence>
<dbReference type="SUPFAM" id="SSF46689">
    <property type="entry name" value="Homeodomain-like"/>
    <property type="match status" value="1"/>
</dbReference>
<evidence type="ECO:0000313" key="7">
    <source>
        <dbReference type="Proteomes" id="UP000198967"/>
    </source>
</evidence>
<evidence type="ECO:0000259" key="5">
    <source>
        <dbReference type="PROSITE" id="PS50977"/>
    </source>
</evidence>
<reference evidence="6 7" key="1">
    <citation type="submission" date="2016-10" db="EMBL/GenBank/DDBJ databases">
        <authorList>
            <person name="de Groot N.N."/>
        </authorList>
    </citation>
    <scope>NUCLEOTIDE SEQUENCE [LARGE SCALE GENOMIC DNA]</scope>
    <source>
        <strain evidence="6 7">CGMCC 4.3143</strain>
    </source>
</reference>
<dbReference type="GO" id="GO:0003700">
    <property type="term" value="F:DNA-binding transcription factor activity"/>
    <property type="evidence" value="ECO:0007669"/>
    <property type="project" value="TreeGrafter"/>
</dbReference>
<dbReference type="InterPro" id="IPR036271">
    <property type="entry name" value="Tet_transcr_reg_TetR-rel_C_sf"/>
</dbReference>
<evidence type="ECO:0000256" key="3">
    <source>
        <dbReference type="ARBA" id="ARBA00023163"/>
    </source>
</evidence>
<evidence type="ECO:0000256" key="1">
    <source>
        <dbReference type="ARBA" id="ARBA00023015"/>
    </source>
</evidence>
<dbReference type="InterPro" id="IPR001647">
    <property type="entry name" value="HTH_TetR"/>
</dbReference>
<dbReference type="Pfam" id="PF17932">
    <property type="entry name" value="TetR_C_24"/>
    <property type="match status" value="1"/>
</dbReference>
<organism evidence="6 7">
    <name type="scientific">Pseudonocardia oroxyli</name>
    <dbReference type="NCBI Taxonomy" id="366584"/>
    <lineage>
        <taxon>Bacteria</taxon>
        <taxon>Bacillati</taxon>
        <taxon>Actinomycetota</taxon>
        <taxon>Actinomycetes</taxon>
        <taxon>Pseudonocardiales</taxon>
        <taxon>Pseudonocardiaceae</taxon>
        <taxon>Pseudonocardia</taxon>
    </lineage>
</organism>
<proteinExistence type="predicted"/>
<keyword evidence="1" id="KW-0805">Transcription regulation</keyword>
<name>A0A1G7N004_PSEOR</name>
<feature type="DNA-binding region" description="H-T-H motif" evidence="4">
    <location>
        <begin position="41"/>
        <end position="60"/>
    </location>
</feature>
<dbReference type="AlphaFoldDB" id="A0A1G7N004"/>
<dbReference type="Gene3D" id="1.10.357.10">
    <property type="entry name" value="Tetracycline Repressor, domain 2"/>
    <property type="match status" value="1"/>
</dbReference>
<dbReference type="Gene3D" id="1.10.10.60">
    <property type="entry name" value="Homeodomain-like"/>
    <property type="match status" value="1"/>
</dbReference>
<feature type="domain" description="HTH tetR-type" evidence="5">
    <location>
        <begin position="18"/>
        <end position="78"/>
    </location>
</feature>
<dbReference type="EMBL" id="FNBE01000006">
    <property type="protein sequence ID" value="SDF66679.1"/>
    <property type="molecule type" value="Genomic_DNA"/>
</dbReference>
<dbReference type="GO" id="GO:0000976">
    <property type="term" value="F:transcription cis-regulatory region binding"/>
    <property type="evidence" value="ECO:0007669"/>
    <property type="project" value="TreeGrafter"/>
</dbReference>